<evidence type="ECO:0000313" key="2">
    <source>
        <dbReference type="EMBL" id="KAK6784222.1"/>
    </source>
</evidence>
<name>A0AAN8TFW4_SOLBU</name>
<dbReference type="Proteomes" id="UP001371456">
    <property type="component" value="Unassembled WGS sequence"/>
</dbReference>
<feature type="compositionally biased region" description="Polar residues" evidence="1">
    <location>
        <begin position="180"/>
        <end position="196"/>
    </location>
</feature>
<gene>
    <name evidence="2" type="ORF">RDI58_017676</name>
</gene>
<comment type="caution">
    <text evidence="2">The sequence shown here is derived from an EMBL/GenBank/DDBJ whole genome shotgun (WGS) entry which is preliminary data.</text>
</comment>
<accession>A0AAN8TFW4</accession>
<feature type="region of interest" description="Disordered" evidence="1">
    <location>
        <begin position="180"/>
        <end position="208"/>
    </location>
</feature>
<feature type="compositionally biased region" description="Polar residues" evidence="1">
    <location>
        <begin position="113"/>
        <end position="129"/>
    </location>
</feature>
<evidence type="ECO:0000313" key="3">
    <source>
        <dbReference type="Proteomes" id="UP001371456"/>
    </source>
</evidence>
<evidence type="ECO:0000256" key="1">
    <source>
        <dbReference type="SAM" id="MobiDB-lite"/>
    </source>
</evidence>
<dbReference type="EMBL" id="JBANQN010000007">
    <property type="protein sequence ID" value="KAK6784222.1"/>
    <property type="molecule type" value="Genomic_DNA"/>
</dbReference>
<feature type="compositionally biased region" description="Basic and acidic residues" evidence="1">
    <location>
        <begin position="68"/>
        <end position="112"/>
    </location>
</feature>
<dbReference type="AlphaFoldDB" id="A0AAN8TFW4"/>
<protein>
    <submittedName>
        <fullName evidence="2">Uncharacterized protein</fullName>
    </submittedName>
</protein>
<proteinExistence type="predicted"/>
<keyword evidence="3" id="KW-1185">Reference proteome</keyword>
<reference evidence="2 3" key="1">
    <citation type="submission" date="2024-02" db="EMBL/GenBank/DDBJ databases">
        <title>de novo genome assembly of Solanum bulbocastanum strain 11H21.</title>
        <authorList>
            <person name="Hosaka A.J."/>
        </authorList>
    </citation>
    <scope>NUCLEOTIDE SEQUENCE [LARGE SCALE GENOMIC DNA]</scope>
    <source>
        <tissue evidence="2">Young leaves</tissue>
    </source>
</reference>
<feature type="compositionally biased region" description="Polar residues" evidence="1">
    <location>
        <begin position="1"/>
        <end position="11"/>
    </location>
</feature>
<sequence>MKPNEMNQTNNNHKEQHSKAKGKSVQWEQQEQDTNMIPKETSGTMLQQRVQADDVTTSQQHHPTRNVHPKELMGKLKKEHLAKEKATTWRVKDMNSSKRDTTQGNREKEKGQTETGKFTNTSCNHSPNSQDDREKGIATMQAETNKAKGQAGEISHTPVNVESQIPLPIKISSNFDVYRPGQQNRTQISPKQNQINAPAISPFTRNTS</sequence>
<organism evidence="2 3">
    <name type="scientific">Solanum bulbocastanum</name>
    <name type="common">Wild potato</name>
    <dbReference type="NCBI Taxonomy" id="147425"/>
    <lineage>
        <taxon>Eukaryota</taxon>
        <taxon>Viridiplantae</taxon>
        <taxon>Streptophyta</taxon>
        <taxon>Embryophyta</taxon>
        <taxon>Tracheophyta</taxon>
        <taxon>Spermatophyta</taxon>
        <taxon>Magnoliopsida</taxon>
        <taxon>eudicotyledons</taxon>
        <taxon>Gunneridae</taxon>
        <taxon>Pentapetalae</taxon>
        <taxon>asterids</taxon>
        <taxon>lamiids</taxon>
        <taxon>Solanales</taxon>
        <taxon>Solanaceae</taxon>
        <taxon>Solanoideae</taxon>
        <taxon>Solaneae</taxon>
        <taxon>Solanum</taxon>
    </lineage>
</organism>
<feature type="compositionally biased region" description="Polar residues" evidence="1">
    <location>
        <begin position="26"/>
        <end position="61"/>
    </location>
</feature>
<feature type="region of interest" description="Disordered" evidence="1">
    <location>
        <begin position="1"/>
        <end position="159"/>
    </location>
</feature>